<dbReference type="RefSeq" id="WP_082439941.1">
    <property type="nucleotide sequence ID" value="NZ_CYHE01000001.1"/>
</dbReference>
<gene>
    <name evidence="1" type="ORF">Ga0061067_101383</name>
</gene>
<keyword evidence="2" id="KW-1185">Reference proteome</keyword>
<dbReference type="Gene3D" id="1.10.260.40">
    <property type="entry name" value="lambda repressor-like DNA-binding domains"/>
    <property type="match status" value="1"/>
</dbReference>
<dbReference type="AlphaFoldDB" id="A0A0K6HN51"/>
<evidence type="ECO:0000313" key="1">
    <source>
        <dbReference type="EMBL" id="CUA92261.1"/>
    </source>
</evidence>
<proteinExistence type="predicted"/>
<dbReference type="EMBL" id="CYHE01000001">
    <property type="protein sequence ID" value="CUA92261.1"/>
    <property type="molecule type" value="Genomic_DNA"/>
</dbReference>
<protein>
    <submittedName>
        <fullName evidence="1">Helix-turn-helix domain</fullName>
    </submittedName>
</protein>
<dbReference type="Proteomes" id="UP000183900">
    <property type="component" value="Unassembled WGS sequence"/>
</dbReference>
<accession>A0A0K6HN51</accession>
<dbReference type="OrthoDB" id="9809434at2"/>
<evidence type="ECO:0000313" key="2">
    <source>
        <dbReference type="Proteomes" id="UP000183900"/>
    </source>
</evidence>
<name>A0A0K6HN51_9HYPH</name>
<dbReference type="SUPFAM" id="SSF47413">
    <property type="entry name" value="lambda repressor-like DNA-binding domains"/>
    <property type="match status" value="1"/>
</dbReference>
<reference evidence="2" key="1">
    <citation type="submission" date="2015-08" db="EMBL/GenBank/DDBJ databases">
        <authorList>
            <person name="Varghese N."/>
        </authorList>
    </citation>
    <scope>NUCLEOTIDE SEQUENCE [LARGE SCALE GENOMIC DNA]</scope>
    <source>
        <strain evidence="2">DSM 23407</strain>
    </source>
</reference>
<dbReference type="InterPro" id="IPR010982">
    <property type="entry name" value="Lambda_DNA-bd_dom_sf"/>
</dbReference>
<dbReference type="GO" id="GO:0003677">
    <property type="term" value="F:DNA binding"/>
    <property type="evidence" value="ECO:0007669"/>
    <property type="project" value="InterPro"/>
</dbReference>
<sequence length="101" mass="11106">MSCIEDINADNPHLGDSLDSLLEEDGLLEEGTAVAIKRTLALQLLHAMKTQKITKSEMARRMRTSASQLERILDPSNDRVQLDTLLKAAAAVGRKLTFSLT</sequence>
<organism evidence="1 2">
    <name type="scientific">Pannonibacter indicus</name>
    <dbReference type="NCBI Taxonomy" id="466044"/>
    <lineage>
        <taxon>Bacteria</taxon>
        <taxon>Pseudomonadati</taxon>
        <taxon>Pseudomonadota</taxon>
        <taxon>Alphaproteobacteria</taxon>
        <taxon>Hyphomicrobiales</taxon>
        <taxon>Stappiaceae</taxon>
        <taxon>Pannonibacter</taxon>
    </lineage>
</organism>